<dbReference type="Pfam" id="PF01636">
    <property type="entry name" value="APH"/>
    <property type="match status" value="1"/>
</dbReference>
<dbReference type="STRING" id="1379680.GCA_001612615_00640"/>
<dbReference type="InterPro" id="IPR011009">
    <property type="entry name" value="Kinase-like_dom_sf"/>
</dbReference>
<dbReference type="OrthoDB" id="3806873at2"/>
<keyword evidence="2" id="KW-0418">Kinase</keyword>
<name>A0A285KQP3_9NOCA</name>
<keyword evidence="3" id="KW-1185">Reference proteome</keyword>
<keyword evidence="2" id="KW-0808">Transferase</keyword>
<dbReference type="Proteomes" id="UP000219565">
    <property type="component" value="Unassembled WGS sequence"/>
</dbReference>
<dbReference type="AlphaFoldDB" id="A0A285KQP3"/>
<organism evidence="2 3">
    <name type="scientific">Nocardia amikacinitolerans</name>
    <dbReference type="NCBI Taxonomy" id="756689"/>
    <lineage>
        <taxon>Bacteria</taxon>
        <taxon>Bacillati</taxon>
        <taxon>Actinomycetota</taxon>
        <taxon>Actinomycetes</taxon>
        <taxon>Mycobacteriales</taxon>
        <taxon>Nocardiaceae</taxon>
        <taxon>Nocardia</taxon>
    </lineage>
</organism>
<evidence type="ECO:0000259" key="1">
    <source>
        <dbReference type="Pfam" id="PF01636"/>
    </source>
</evidence>
<reference evidence="2 3" key="1">
    <citation type="submission" date="2017-09" db="EMBL/GenBank/DDBJ databases">
        <authorList>
            <person name="Ehlers B."/>
            <person name="Leendertz F.H."/>
        </authorList>
    </citation>
    <scope>NUCLEOTIDE SEQUENCE [LARGE SCALE GENOMIC DNA]</scope>
    <source>
        <strain evidence="2 3">DSM 45537</strain>
    </source>
</reference>
<dbReference type="InterPro" id="IPR002575">
    <property type="entry name" value="Aminoglycoside_PTrfase"/>
</dbReference>
<dbReference type="SUPFAM" id="SSF56112">
    <property type="entry name" value="Protein kinase-like (PK-like)"/>
    <property type="match status" value="1"/>
</dbReference>
<sequence>MTAPYREGLARFLAEEFGRQVEITWSAALSSGARRRNVAFDADLGDRVLELVATIVPPSVELLPVDAEAAVREVARQHSIPTPRVVACCADSRFLGAPFLLSERVEGETVPRRVLRVIRTAGLAERVANQLGEAMARLHAIDPAHAPSTLPGEPDADPARALLREIHEGVAALLADRPVFRHAVRWIERRIPEPPTCRSIIHTDLRVGNIVVGPDGLRAVLDWEGAQRFGDPMRDLAWPTLRMWRFGDDAREFGGLVDRAAFVTAYERAGGAFDLDRFRWWKTASTLAWGVLLAGQAAAYLDSDTRDIVMAAGGRRVSEIEWDLLMQIRPAS</sequence>
<dbReference type="EMBL" id="OBEG01000001">
    <property type="protein sequence ID" value="SNY74974.1"/>
    <property type="molecule type" value="Genomic_DNA"/>
</dbReference>
<proteinExistence type="predicted"/>
<accession>A0A285KQP3</accession>
<dbReference type="InterPro" id="IPR041726">
    <property type="entry name" value="ACAD10_11_N"/>
</dbReference>
<protein>
    <submittedName>
        <fullName evidence="2">Predicted kinase, aminoglycoside phosphotransferase (APT) family</fullName>
    </submittedName>
</protein>
<dbReference type="RefSeq" id="WP_097243386.1">
    <property type="nucleotide sequence ID" value="NZ_OBEG01000001.1"/>
</dbReference>
<dbReference type="PANTHER" id="PTHR21310:SF57">
    <property type="entry name" value="BLR2944 PROTEIN"/>
    <property type="match status" value="1"/>
</dbReference>
<evidence type="ECO:0000313" key="2">
    <source>
        <dbReference type="EMBL" id="SNY74974.1"/>
    </source>
</evidence>
<gene>
    <name evidence="2" type="ORF">SAMN04244553_0388</name>
</gene>
<dbReference type="InterPro" id="IPR051678">
    <property type="entry name" value="AGP_Transferase"/>
</dbReference>
<dbReference type="Gene3D" id="3.90.1200.10">
    <property type="match status" value="1"/>
</dbReference>
<dbReference type="PANTHER" id="PTHR21310">
    <property type="entry name" value="AMINOGLYCOSIDE PHOSPHOTRANSFERASE-RELATED-RELATED"/>
    <property type="match status" value="1"/>
</dbReference>
<feature type="domain" description="Aminoglycoside phosphotransferase" evidence="1">
    <location>
        <begin position="28"/>
        <end position="281"/>
    </location>
</feature>
<dbReference type="Gene3D" id="3.30.200.20">
    <property type="entry name" value="Phosphorylase Kinase, domain 1"/>
    <property type="match status" value="1"/>
</dbReference>
<dbReference type="CDD" id="cd05154">
    <property type="entry name" value="ACAD10_11_N-like"/>
    <property type="match status" value="1"/>
</dbReference>
<evidence type="ECO:0000313" key="3">
    <source>
        <dbReference type="Proteomes" id="UP000219565"/>
    </source>
</evidence>
<dbReference type="GO" id="GO:0016301">
    <property type="term" value="F:kinase activity"/>
    <property type="evidence" value="ECO:0007669"/>
    <property type="project" value="UniProtKB-KW"/>
</dbReference>